<evidence type="ECO:0000313" key="4">
    <source>
        <dbReference type="EMBL" id="EPX72934.1"/>
    </source>
</evidence>
<reference evidence="4 5" key="1">
    <citation type="journal article" date="2011" name="Science">
        <title>Comparative functional genomics of the fission yeasts.</title>
        <authorList>
            <person name="Rhind N."/>
            <person name="Chen Z."/>
            <person name="Yassour M."/>
            <person name="Thompson D.A."/>
            <person name="Haas B.J."/>
            <person name="Habib N."/>
            <person name="Wapinski I."/>
            <person name="Roy S."/>
            <person name="Lin M.F."/>
            <person name="Heiman D.I."/>
            <person name="Young S.K."/>
            <person name="Furuya K."/>
            <person name="Guo Y."/>
            <person name="Pidoux A."/>
            <person name="Chen H.M."/>
            <person name="Robbertse B."/>
            <person name="Goldberg J.M."/>
            <person name="Aoki K."/>
            <person name="Bayne E.H."/>
            <person name="Berlin A.M."/>
            <person name="Desjardins C.A."/>
            <person name="Dobbs E."/>
            <person name="Dukaj L."/>
            <person name="Fan L."/>
            <person name="FitzGerald M.G."/>
            <person name="French C."/>
            <person name="Gujja S."/>
            <person name="Hansen K."/>
            <person name="Keifenheim D."/>
            <person name="Levin J.Z."/>
            <person name="Mosher R.A."/>
            <person name="Mueller C.A."/>
            <person name="Pfiffner J."/>
            <person name="Priest M."/>
            <person name="Russ C."/>
            <person name="Smialowska A."/>
            <person name="Swoboda P."/>
            <person name="Sykes S.M."/>
            <person name="Vaughn M."/>
            <person name="Vengrova S."/>
            <person name="Yoder R."/>
            <person name="Zeng Q."/>
            <person name="Allshire R."/>
            <person name="Baulcombe D."/>
            <person name="Birren B.W."/>
            <person name="Brown W."/>
            <person name="Ekwall K."/>
            <person name="Kellis M."/>
            <person name="Leatherwood J."/>
            <person name="Levin H."/>
            <person name="Margalit H."/>
            <person name="Martienssen R."/>
            <person name="Nieduszynski C.A."/>
            <person name="Spatafora J.W."/>
            <person name="Friedman N."/>
            <person name="Dalgaard J.Z."/>
            <person name="Baumann P."/>
            <person name="Niki H."/>
            <person name="Regev A."/>
            <person name="Nusbaum C."/>
        </authorList>
    </citation>
    <scope>NUCLEOTIDE SEQUENCE [LARGE SCALE GENOMIC DNA]</scope>
    <source>
        <strain evidence="5">yFS286</strain>
    </source>
</reference>
<dbReference type="PANTHER" id="PTHR23325">
    <property type="entry name" value="SERUM RESPONSE FACTOR-BINDING"/>
    <property type="match status" value="1"/>
</dbReference>
<sequence length="396" mass="46066">MKHKANKTSKPRSSKPRLSPEDLQKRSHHFKKQLTHALKKAVGFERQKLARRIKSAREQQENDKVARYEKELDFSKKYDFSKLTEFCFYRKVLRNKEYRSLLDEHKVVEFPSDITNDEEKNVIARLLNSNPVTESVNATCRLLDKCIVMNNPEADTQPRDQSLSSKAEPELHPDRLRQNPSLNSDKSETEIKALQQTKPQHEVTTESNSSSEINSSIDQSHEDNVKLENRDISPEEGVDVDSRREAATNENENDEEDEMFTIPATKSSTSNLPELAAGFLDPLGEDDEFVQKEMDEMDRPKRKNRRGQRARQAIWEKKFGKTANHVVKKREQEQLEREERQRKFEEREAKRARKAAMAQQDSKTSQAEKLHPSWEARKKQKLQPAGPFQGKKIVFD</sequence>
<feature type="compositionally biased region" description="Low complexity" evidence="2">
    <location>
        <begin position="205"/>
        <end position="217"/>
    </location>
</feature>
<dbReference type="HOGENOM" id="CLU_029647_1_0_1"/>
<dbReference type="InterPro" id="IPR037393">
    <property type="entry name" value="Bud22/SRFB1"/>
</dbReference>
<dbReference type="AlphaFoldDB" id="S9RFS9"/>
<feature type="compositionally biased region" description="Basic residues" evidence="2">
    <location>
        <begin position="1"/>
        <end position="15"/>
    </location>
</feature>
<evidence type="ECO:0000313" key="5">
    <source>
        <dbReference type="Proteomes" id="UP000016088"/>
    </source>
</evidence>
<dbReference type="PANTHER" id="PTHR23325:SF1">
    <property type="entry name" value="SERUM RESPONSE FACTOR-BINDING PROTEIN 1"/>
    <property type="match status" value="1"/>
</dbReference>
<proteinExistence type="predicted"/>
<dbReference type="Proteomes" id="UP000016088">
    <property type="component" value="Unassembled WGS sequence"/>
</dbReference>
<feature type="compositionally biased region" description="Basic residues" evidence="2">
    <location>
        <begin position="300"/>
        <end position="309"/>
    </location>
</feature>
<dbReference type="VEuPathDB" id="FungiDB:SOCG_00695"/>
<feature type="compositionally biased region" description="Basic and acidic residues" evidence="2">
    <location>
        <begin position="366"/>
        <end position="377"/>
    </location>
</feature>
<feature type="region of interest" description="Disordered" evidence="2">
    <location>
        <begin position="293"/>
        <end position="396"/>
    </location>
</feature>
<evidence type="ECO:0000256" key="1">
    <source>
        <dbReference type="ARBA" id="ARBA00023054"/>
    </source>
</evidence>
<evidence type="ECO:0000259" key="3">
    <source>
        <dbReference type="Pfam" id="PF09073"/>
    </source>
</evidence>
<feature type="compositionally biased region" description="Basic and acidic residues" evidence="2">
    <location>
        <begin position="219"/>
        <end position="233"/>
    </location>
</feature>
<feature type="compositionally biased region" description="Basic and acidic residues" evidence="2">
    <location>
        <begin position="167"/>
        <end position="177"/>
    </location>
</feature>
<dbReference type="InterPro" id="IPR015158">
    <property type="entry name" value="Bud22_dom"/>
</dbReference>
<evidence type="ECO:0000256" key="2">
    <source>
        <dbReference type="SAM" id="MobiDB-lite"/>
    </source>
</evidence>
<dbReference type="EMBL" id="KE503207">
    <property type="protein sequence ID" value="EPX72934.1"/>
    <property type="molecule type" value="Genomic_DNA"/>
</dbReference>
<gene>
    <name evidence="4" type="ORF">SOCG_00695</name>
</gene>
<protein>
    <submittedName>
        <fullName evidence="4">BUD22 family protein</fullName>
    </submittedName>
</protein>
<dbReference type="GO" id="GO:0005634">
    <property type="term" value="C:nucleus"/>
    <property type="evidence" value="ECO:0007669"/>
    <property type="project" value="TreeGrafter"/>
</dbReference>
<feature type="domain" description="Bud22" evidence="3">
    <location>
        <begin position="28"/>
        <end position="396"/>
    </location>
</feature>
<keyword evidence="1" id="KW-0175">Coiled coil</keyword>
<dbReference type="GO" id="GO:0030490">
    <property type="term" value="P:maturation of SSU-rRNA"/>
    <property type="evidence" value="ECO:0007669"/>
    <property type="project" value="TreeGrafter"/>
</dbReference>
<dbReference type="RefSeq" id="XP_013018569.1">
    <property type="nucleotide sequence ID" value="XM_013163115.1"/>
</dbReference>
<dbReference type="GO" id="GO:0030686">
    <property type="term" value="C:90S preribosome"/>
    <property type="evidence" value="ECO:0007669"/>
    <property type="project" value="TreeGrafter"/>
</dbReference>
<feature type="compositionally biased region" description="Basic and acidic residues" evidence="2">
    <location>
        <begin position="329"/>
        <end position="349"/>
    </location>
</feature>
<feature type="region of interest" description="Disordered" evidence="2">
    <location>
        <begin position="1"/>
        <end position="32"/>
    </location>
</feature>
<accession>S9RFS9</accession>
<keyword evidence="5" id="KW-1185">Reference proteome</keyword>
<name>S9RFS9_SCHOY</name>
<dbReference type="GeneID" id="25029679"/>
<dbReference type="Pfam" id="PF09073">
    <property type="entry name" value="BUD22"/>
    <property type="match status" value="1"/>
</dbReference>
<organism evidence="4 5">
    <name type="scientific">Schizosaccharomyces octosporus (strain yFS286)</name>
    <name type="common">Fission yeast</name>
    <name type="synonym">Octosporomyces octosporus</name>
    <dbReference type="NCBI Taxonomy" id="483514"/>
    <lineage>
        <taxon>Eukaryota</taxon>
        <taxon>Fungi</taxon>
        <taxon>Dikarya</taxon>
        <taxon>Ascomycota</taxon>
        <taxon>Taphrinomycotina</taxon>
        <taxon>Schizosaccharomycetes</taxon>
        <taxon>Schizosaccharomycetales</taxon>
        <taxon>Schizosaccharomycetaceae</taxon>
        <taxon>Schizosaccharomyces</taxon>
    </lineage>
</organism>
<dbReference type="OrthoDB" id="3364872at2759"/>
<dbReference type="OMA" id="ALWEKKF"/>
<feature type="region of interest" description="Disordered" evidence="2">
    <location>
        <begin position="152"/>
        <end position="260"/>
    </location>
</feature>
<dbReference type="eggNOG" id="ENOG502S6Z4">
    <property type="taxonomic scope" value="Eukaryota"/>
</dbReference>